<dbReference type="InterPro" id="IPR000629">
    <property type="entry name" value="RNA-helicase_DEAD-box_CS"/>
</dbReference>
<accession>A0AAW2HME5</accession>
<dbReference type="InterPro" id="IPR001650">
    <property type="entry name" value="Helicase_C-like"/>
</dbReference>
<dbReference type="InterPro" id="IPR014014">
    <property type="entry name" value="RNA_helicase_DEAD_Q_motif"/>
</dbReference>
<evidence type="ECO:0000256" key="6">
    <source>
        <dbReference type="PROSITE-ProRule" id="PRU00552"/>
    </source>
</evidence>
<dbReference type="GO" id="GO:0016787">
    <property type="term" value="F:hydrolase activity"/>
    <property type="evidence" value="ECO:0007669"/>
    <property type="project" value="UniProtKB-KW"/>
</dbReference>
<dbReference type="SMART" id="SM00487">
    <property type="entry name" value="DEXDc"/>
    <property type="match status" value="1"/>
</dbReference>
<keyword evidence="3 7" id="KW-0378">Hydrolase</keyword>
<dbReference type="InterPro" id="IPR011545">
    <property type="entry name" value="DEAD/DEAH_box_helicase_dom"/>
</dbReference>
<evidence type="ECO:0000256" key="5">
    <source>
        <dbReference type="ARBA" id="ARBA00022840"/>
    </source>
</evidence>
<evidence type="ECO:0000256" key="3">
    <source>
        <dbReference type="ARBA" id="ARBA00022801"/>
    </source>
</evidence>
<feature type="domain" description="Helicase ATP-binding" evidence="9">
    <location>
        <begin position="53"/>
        <end position="223"/>
    </location>
</feature>
<feature type="short sequence motif" description="Q motif" evidence="6">
    <location>
        <begin position="22"/>
        <end position="50"/>
    </location>
</feature>
<dbReference type="GO" id="GO:0003724">
    <property type="term" value="F:RNA helicase activity"/>
    <property type="evidence" value="ECO:0007669"/>
    <property type="project" value="UniProtKB-EC"/>
</dbReference>
<dbReference type="PROSITE" id="PS51194">
    <property type="entry name" value="HELICASE_CTER"/>
    <property type="match status" value="1"/>
</dbReference>
<dbReference type="SMART" id="SM00490">
    <property type="entry name" value="HELICc"/>
    <property type="match status" value="1"/>
</dbReference>
<comment type="similarity">
    <text evidence="7">Belongs to the DEAD box helicase family.</text>
</comment>
<protein>
    <recommendedName>
        <fullName evidence="1">RNA helicase</fullName>
        <ecNumber evidence="1">3.6.4.13</ecNumber>
    </recommendedName>
</protein>
<dbReference type="EC" id="3.6.4.13" evidence="1"/>
<evidence type="ECO:0000256" key="1">
    <source>
        <dbReference type="ARBA" id="ARBA00012552"/>
    </source>
</evidence>
<dbReference type="PROSITE" id="PS51195">
    <property type="entry name" value="Q_MOTIF"/>
    <property type="match status" value="1"/>
</dbReference>
<proteinExistence type="inferred from homology"/>
<dbReference type="GO" id="GO:0003676">
    <property type="term" value="F:nucleic acid binding"/>
    <property type="evidence" value="ECO:0007669"/>
    <property type="project" value="InterPro"/>
</dbReference>
<dbReference type="PROSITE" id="PS00039">
    <property type="entry name" value="DEAD_ATP_HELICASE"/>
    <property type="match status" value="1"/>
</dbReference>
<dbReference type="EMBL" id="JARGDH010000004">
    <property type="protein sequence ID" value="KAL0270984.1"/>
    <property type="molecule type" value="Genomic_DNA"/>
</dbReference>
<dbReference type="GO" id="GO:0005524">
    <property type="term" value="F:ATP binding"/>
    <property type="evidence" value="ECO:0007669"/>
    <property type="project" value="UniProtKB-KW"/>
</dbReference>
<evidence type="ECO:0000256" key="7">
    <source>
        <dbReference type="RuleBase" id="RU000492"/>
    </source>
</evidence>
<dbReference type="GO" id="GO:0010468">
    <property type="term" value="P:regulation of gene expression"/>
    <property type="evidence" value="ECO:0007669"/>
    <property type="project" value="UniProtKB-ARBA"/>
</dbReference>
<dbReference type="CDD" id="cd18787">
    <property type="entry name" value="SF2_C_DEAD"/>
    <property type="match status" value="1"/>
</dbReference>
<evidence type="ECO:0000256" key="8">
    <source>
        <dbReference type="SAM" id="MobiDB-lite"/>
    </source>
</evidence>
<evidence type="ECO:0000256" key="4">
    <source>
        <dbReference type="ARBA" id="ARBA00022806"/>
    </source>
</evidence>
<dbReference type="Pfam" id="PF00271">
    <property type="entry name" value="Helicase_C"/>
    <property type="match status" value="1"/>
</dbReference>
<dbReference type="Pfam" id="PF00270">
    <property type="entry name" value="DEAD"/>
    <property type="match status" value="1"/>
</dbReference>
<name>A0AAW2HME5_9NEOP</name>
<dbReference type="Gene3D" id="3.40.50.300">
    <property type="entry name" value="P-loop containing nucleotide triphosphate hydrolases"/>
    <property type="match status" value="2"/>
</dbReference>
<dbReference type="SUPFAM" id="SSF52540">
    <property type="entry name" value="P-loop containing nucleoside triphosphate hydrolases"/>
    <property type="match status" value="1"/>
</dbReference>
<evidence type="ECO:0000259" key="9">
    <source>
        <dbReference type="PROSITE" id="PS51192"/>
    </source>
</evidence>
<dbReference type="PROSITE" id="PS51192">
    <property type="entry name" value="HELICASE_ATP_BIND_1"/>
    <property type="match status" value="1"/>
</dbReference>
<evidence type="ECO:0000259" key="11">
    <source>
        <dbReference type="PROSITE" id="PS51195"/>
    </source>
</evidence>
<dbReference type="InterPro" id="IPR027417">
    <property type="entry name" value="P-loop_NTPase"/>
</dbReference>
<dbReference type="InterPro" id="IPR014001">
    <property type="entry name" value="Helicase_ATP-bd"/>
</dbReference>
<dbReference type="AlphaFoldDB" id="A0AAW2HME5"/>
<keyword evidence="2 7" id="KW-0547">Nucleotide-binding</keyword>
<dbReference type="CDD" id="cd17943">
    <property type="entry name" value="DEADc_DDX20"/>
    <property type="match status" value="1"/>
</dbReference>
<gene>
    <name evidence="12" type="ORF">PYX00_008237</name>
</gene>
<evidence type="ECO:0000313" key="12">
    <source>
        <dbReference type="EMBL" id="KAL0270984.1"/>
    </source>
</evidence>
<feature type="compositionally biased region" description="Low complexity" evidence="8">
    <location>
        <begin position="568"/>
        <end position="587"/>
    </location>
</feature>
<sequence length="625" mass="70490">MEKAHDLTHQARTLDVFNEEDIHFRDMLLSDSTLKGLEAAGFRKPSPIQRKAIPLGRCGFDLIVQAKSGTGKTCVFTVIALEMLVPTMEKLQVVVLAPTREISVQIANVMSSISQCAGKIKVEAFIGGLPVEQDKKKISKCQVAVGAPGRMKHLISSGLMDLSAVRLFVLDEADRLMEETFKNDISYIYTKLPQNKQIIAASATFPKELEKFVSEYMKKHIKVSPGEETILIGVRQFVSVIPAHPIVLVQMKNKTKELIKLLSSIPFKQCLVFSNYQSRAESICDELTKEGWPAIFINGSQAQAKRLKAYTSLKEFRCRVLLSTDLTSRGIDAENVNLVVNLDLPYDGATYLHRIGRAGRYGTYGIAITILQDGGELERFRNLLYEVGGEGFKVSVLPKEKLTVDIWKTDDFEKLSSSVGEYKFVKTCESDEVGKNADRAYISNVEGREEEALSVIHENRLSIPLEKPVLDSFESLKKELSNFSLEDTKETITDQKEGGTDVPPKVKSALTYLENNGWKSFYRDYESRKNKNQVEPTCNSVEIEVKKPSSDDNSDYSSETDDEESSDSDSSSSETSISESEDNNNNSVNHRHNIYNWYSLWMKQSSYIRNYVQYCHYWKDMTNFS</sequence>
<feature type="region of interest" description="Disordered" evidence="8">
    <location>
        <begin position="529"/>
        <end position="589"/>
    </location>
</feature>
<dbReference type="PANTHER" id="PTHR47958">
    <property type="entry name" value="ATP-DEPENDENT RNA HELICASE DBP3"/>
    <property type="match status" value="1"/>
</dbReference>
<feature type="domain" description="DEAD-box RNA helicase Q" evidence="11">
    <location>
        <begin position="22"/>
        <end position="50"/>
    </location>
</feature>
<evidence type="ECO:0000259" key="10">
    <source>
        <dbReference type="PROSITE" id="PS51194"/>
    </source>
</evidence>
<comment type="caution">
    <text evidence="12">The sequence shown here is derived from an EMBL/GenBank/DDBJ whole genome shotgun (WGS) entry which is preliminary data.</text>
</comment>
<keyword evidence="5 7" id="KW-0067">ATP-binding</keyword>
<keyword evidence="4 7" id="KW-0347">Helicase</keyword>
<feature type="domain" description="Helicase C-terminal" evidence="10">
    <location>
        <begin position="257"/>
        <end position="403"/>
    </location>
</feature>
<organism evidence="12">
    <name type="scientific">Menopon gallinae</name>
    <name type="common">poultry shaft louse</name>
    <dbReference type="NCBI Taxonomy" id="328185"/>
    <lineage>
        <taxon>Eukaryota</taxon>
        <taxon>Metazoa</taxon>
        <taxon>Ecdysozoa</taxon>
        <taxon>Arthropoda</taxon>
        <taxon>Hexapoda</taxon>
        <taxon>Insecta</taxon>
        <taxon>Pterygota</taxon>
        <taxon>Neoptera</taxon>
        <taxon>Paraneoptera</taxon>
        <taxon>Psocodea</taxon>
        <taxon>Troctomorpha</taxon>
        <taxon>Phthiraptera</taxon>
        <taxon>Amblycera</taxon>
        <taxon>Menoponidae</taxon>
        <taxon>Menopon</taxon>
    </lineage>
</organism>
<reference evidence="12" key="1">
    <citation type="journal article" date="2024" name="Gigascience">
        <title>Chromosome-level genome of the poultry shaft louse Menopon gallinae provides insight into the host-switching and adaptive evolution of parasitic lice.</title>
        <authorList>
            <person name="Xu Y."/>
            <person name="Ma L."/>
            <person name="Liu S."/>
            <person name="Liang Y."/>
            <person name="Liu Q."/>
            <person name="He Z."/>
            <person name="Tian L."/>
            <person name="Duan Y."/>
            <person name="Cai W."/>
            <person name="Li H."/>
            <person name="Song F."/>
        </authorList>
    </citation>
    <scope>NUCLEOTIDE SEQUENCE</scope>
    <source>
        <strain evidence="12">Cailab_2023a</strain>
    </source>
</reference>
<evidence type="ECO:0000256" key="2">
    <source>
        <dbReference type="ARBA" id="ARBA00022741"/>
    </source>
</evidence>
<feature type="compositionally biased region" description="Acidic residues" evidence="8">
    <location>
        <begin position="552"/>
        <end position="567"/>
    </location>
</feature>